<feature type="domain" description="3-hydroxyacyl-CoA dehydrogenase C-terminal" evidence="15">
    <location>
        <begin position="606"/>
        <end position="690"/>
    </location>
</feature>
<dbReference type="PANTHER" id="PTHR23309:SF51">
    <property type="entry name" value="3-HYDROXYACYL-COA DEHYDROGENASE-RELATED"/>
    <property type="match status" value="1"/>
</dbReference>
<dbReference type="GO" id="GO:0016853">
    <property type="term" value="F:isomerase activity"/>
    <property type="evidence" value="ECO:0007669"/>
    <property type="project" value="UniProtKB-KW"/>
</dbReference>
<dbReference type="InterPro" id="IPR036291">
    <property type="entry name" value="NAD(P)-bd_dom_sf"/>
</dbReference>
<evidence type="ECO:0000256" key="2">
    <source>
        <dbReference type="ARBA" id="ARBA00005005"/>
    </source>
</evidence>
<keyword evidence="7" id="KW-0520">NAD</keyword>
<comment type="catalytic activity">
    <reaction evidence="13">
        <text>a (3S)-3-hydroxyacyl-CoA + NAD(+) = a 3-oxoacyl-CoA + NADH + H(+)</text>
        <dbReference type="Rhea" id="RHEA:22432"/>
        <dbReference type="ChEBI" id="CHEBI:15378"/>
        <dbReference type="ChEBI" id="CHEBI:57318"/>
        <dbReference type="ChEBI" id="CHEBI:57540"/>
        <dbReference type="ChEBI" id="CHEBI:57945"/>
        <dbReference type="ChEBI" id="CHEBI:90726"/>
        <dbReference type="EC" id="1.1.1.35"/>
    </reaction>
</comment>
<dbReference type="STRING" id="1166337.SAMN05192580_1758"/>
<evidence type="ECO:0000259" key="16">
    <source>
        <dbReference type="Pfam" id="PF02737"/>
    </source>
</evidence>
<dbReference type="FunFam" id="3.40.50.720:FF:000009">
    <property type="entry name" value="Fatty oxidation complex, alpha subunit"/>
    <property type="match status" value="1"/>
</dbReference>
<keyword evidence="10" id="KW-0413">Isomerase</keyword>
<evidence type="ECO:0000313" key="17">
    <source>
        <dbReference type="EMBL" id="SFR90808.1"/>
    </source>
</evidence>
<evidence type="ECO:0000256" key="9">
    <source>
        <dbReference type="ARBA" id="ARBA00023140"/>
    </source>
</evidence>
<accession>A0A1I6KID4</accession>
<keyword evidence="4" id="KW-0276">Fatty acid metabolism</keyword>
<sequence>MGEMVSYAVEDGIAEAVIDNPPVNAASHGVRAGLADALARFQGDAGARVLIVRCAGKTFMAGADIKEFGKPMIDPQLPELLKRFDRVDKPIVAAVHGTVLGGGFELALACHYRIADAAARFGFPEVKLGLLPGAGGTQRAPRFAGLATAIDLVTGGGQIGAAAAKDAGLVDAIADGDLAQAARDFARALVSEGKGPRRAGDLPMPEDDPALFDAARKSLGRKMRGQTAPLMALDAIRIGYEGLPFDEALDREYALCRDMVTGPQSRALRHIFAAEREVAKVPGLPADLTPRDVRTAGVIGLGVMGRGIVMALASAGVPVIAVGLDQAHLDAATKAIAKMWSSSVAKGSLAQGEMDARMARITGSTDPADLAAADLVIEAVSEDLGVKQTVFATLGQVTKPGTILASNTSFLDIDTLAAASGRAADVCGMHFFNPAHVMRLLENVRAAETAPDVVATIMAFGKRIGKLPVLSGVCDGFIVNRMLSKRSREAFFLVEEGASPAAIDKVVLDYGFPMGPLALGDLAGLDIQAAARKSRAAKASPRELRADFVEQMVAAGRLGQKTGSGWYAYDETRKASPNPETDALVAAHAERHGLRLREIGADEIRERLLYAMVNEGAKLLDEGIAPRPHEIDVAMVNGLGWPAYTGGPMHWADQIGLDKVLATIERFRAEQGDDYWTPSPLLVRLAGEGRGFYA</sequence>
<evidence type="ECO:0000259" key="15">
    <source>
        <dbReference type="Pfam" id="PF00725"/>
    </source>
</evidence>
<keyword evidence="5" id="KW-0442">Lipid degradation</keyword>
<dbReference type="Gene3D" id="1.10.1040.50">
    <property type="match status" value="1"/>
</dbReference>
<evidence type="ECO:0000256" key="3">
    <source>
        <dbReference type="ARBA" id="ARBA00008750"/>
    </source>
</evidence>
<dbReference type="GO" id="GO:0070403">
    <property type="term" value="F:NAD+ binding"/>
    <property type="evidence" value="ECO:0007669"/>
    <property type="project" value="InterPro"/>
</dbReference>
<dbReference type="UniPathway" id="UPA00659"/>
<evidence type="ECO:0000256" key="6">
    <source>
        <dbReference type="ARBA" id="ARBA00023002"/>
    </source>
</evidence>
<dbReference type="RefSeq" id="WP_093313332.1">
    <property type="nucleotide sequence ID" value="NZ_FOZG01000001.1"/>
</dbReference>
<keyword evidence="6" id="KW-0560">Oxidoreductase</keyword>
<dbReference type="InterPro" id="IPR006176">
    <property type="entry name" value="3-OHacyl-CoA_DH_NAD-bd"/>
</dbReference>
<keyword evidence="12" id="KW-0511">Multifunctional enzyme</keyword>
<evidence type="ECO:0000256" key="12">
    <source>
        <dbReference type="ARBA" id="ARBA00023268"/>
    </source>
</evidence>
<dbReference type="CDD" id="cd06558">
    <property type="entry name" value="crotonase-like"/>
    <property type="match status" value="1"/>
</dbReference>
<dbReference type="InterPro" id="IPR001753">
    <property type="entry name" value="Enoyl-CoA_hydra/iso"/>
</dbReference>
<dbReference type="Proteomes" id="UP000198824">
    <property type="component" value="Unassembled WGS sequence"/>
</dbReference>
<dbReference type="SUPFAM" id="SSF51735">
    <property type="entry name" value="NAD(P)-binding Rossmann-fold domains"/>
    <property type="match status" value="1"/>
</dbReference>
<keyword evidence="8" id="KW-0443">Lipid metabolism</keyword>
<evidence type="ECO:0000256" key="5">
    <source>
        <dbReference type="ARBA" id="ARBA00022963"/>
    </source>
</evidence>
<organism evidence="17 18">
    <name type="scientific">Sphingomonas jatrophae</name>
    <dbReference type="NCBI Taxonomy" id="1166337"/>
    <lineage>
        <taxon>Bacteria</taxon>
        <taxon>Pseudomonadati</taxon>
        <taxon>Pseudomonadota</taxon>
        <taxon>Alphaproteobacteria</taxon>
        <taxon>Sphingomonadales</taxon>
        <taxon>Sphingomonadaceae</taxon>
        <taxon>Sphingomonas</taxon>
    </lineage>
</organism>
<dbReference type="PROSITE" id="PS00166">
    <property type="entry name" value="ENOYL_COA_HYDRATASE"/>
    <property type="match status" value="1"/>
</dbReference>
<comment type="similarity">
    <text evidence="14">Belongs to the enoyl-CoA hydratase/isomerase family.</text>
</comment>
<protein>
    <submittedName>
        <fullName evidence="17">3-hydroxyacyl-CoA dehydrogenase</fullName>
    </submittedName>
</protein>
<dbReference type="EMBL" id="FOZG01000001">
    <property type="protein sequence ID" value="SFR90808.1"/>
    <property type="molecule type" value="Genomic_DNA"/>
</dbReference>
<name>A0A1I6KID4_9SPHN</name>
<dbReference type="GO" id="GO:0003857">
    <property type="term" value="F:(3S)-3-hydroxyacyl-CoA dehydrogenase (NAD+) activity"/>
    <property type="evidence" value="ECO:0007669"/>
    <property type="project" value="UniProtKB-EC"/>
</dbReference>
<dbReference type="GO" id="GO:0006635">
    <property type="term" value="P:fatty acid beta-oxidation"/>
    <property type="evidence" value="ECO:0007669"/>
    <property type="project" value="UniProtKB-UniPathway"/>
</dbReference>
<dbReference type="PANTHER" id="PTHR23309">
    <property type="entry name" value="3-HYDROXYACYL-COA DEHYROGENASE"/>
    <property type="match status" value="1"/>
</dbReference>
<dbReference type="InterPro" id="IPR018376">
    <property type="entry name" value="Enoyl-CoA_hyd/isom_CS"/>
</dbReference>
<dbReference type="AlphaFoldDB" id="A0A1I6KID4"/>
<evidence type="ECO:0000256" key="4">
    <source>
        <dbReference type="ARBA" id="ARBA00022832"/>
    </source>
</evidence>
<keyword evidence="11" id="KW-0456">Lyase</keyword>
<dbReference type="Gene3D" id="3.90.226.10">
    <property type="entry name" value="2-enoyl-CoA Hydratase, Chain A, domain 1"/>
    <property type="match status" value="1"/>
</dbReference>
<proteinExistence type="inferred from homology"/>
<dbReference type="SUPFAM" id="SSF48179">
    <property type="entry name" value="6-phosphogluconate dehydrogenase C-terminal domain-like"/>
    <property type="match status" value="2"/>
</dbReference>
<comment type="pathway">
    <text evidence="2">Lipid metabolism; fatty acid beta-oxidation.</text>
</comment>
<keyword evidence="9" id="KW-0576">Peroxisome</keyword>
<reference evidence="17 18" key="1">
    <citation type="submission" date="2016-10" db="EMBL/GenBank/DDBJ databases">
        <authorList>
            <person name="de Groot N.N."/>
        </authorList>
    </citation>
    <scope>NUCLEOTIDE SEQUENCE [LARGE SCALE GENOMIC DNA]</scope>
    <source>
        <strain evidence="17 18">S5-249</strain>
    </source>
</reference>
<keyword evidence="18" id="KW-1185">Reference proteome</keyword>
<dbReference type="GO" id="GO:0004300">
    <property type="term" value="F:enoyl-CoA hydratase activity"/>
    <property type="evidence" value="ECO:0007669"/>
    <property type="project" value="UniProtKB-ARBA"/>
</dbReference>
<dbReference type="Pfam" id="PF00725">
    <property type="entry name" value="3HCDH"/>
    <property type="match status" value="2"/>
</dbReference>
<dbReference type="InterPro" id="IPR008927">
    <property type="entry name" value="6-PGluconate_DH-like_C_sf"/>
</dbReference>
<evidence type="ECO:0000256" key="1">
    <source>
        <dbReference type="ARBA" id="ARBA00004275"/>
    </source>
</evidence>
<gene>
    <name evidence="17" type="ORF">SAMN05192580_1758</name>
</gene>
<evidence type="ECO:0000256" key="7">
    <source>
        <dbReference type="ARBA" id="ARBA00023027"/>
    </source>
</evidence>
<dbReference type="Pfam" id="PF02737">
    <property type="entry name" value="3HCDH_N"/>
    <property type="match status" value="1"/>
</dbReference>
<dbReference type="Gene3D" id="3.40.50.720">
    <property type="entry name" value="NAD(P)-binding Rossmann-like Domain"/>
    <property type="match status" value="1"/>
</dbReference>
<feature type="domain" description="3-hydroxyacyl-CoA dehydrogenase C-terminal" evidence="15">
    <location>
        <begin position="476"/>
        <end position="569"/>
    </location>
</feature>
<dbReference type="SUPFAM" id="SSF52096">
    <property type="entry name" value="ClpP/crotonase"/>
    <property type="match status" value="1"/>
</dbReference>
<evidence type="ECO:0000256" key="13">
    <source>
        <dbReference type="ARBA" id="ARBA00049556"/>
    </source>
</evidence>
<dbReference type="InterPro" id="IPR029045">
    <property type="entry name" value="ClpP/crotonase-like_dom_sf"/>
</dbReference>
<dbReference type="OrthoDB" id="9771883at2"/>
<comment type="subcellular location">
    <subcellularLocation>
        <location evidence="1">Peroxisome</location>
    </subcellularLocation>
</comment>
<dbReference type="FunFam" id="1.10.1040.50:FF:000006">
    <property type="entry name" value="Peroxisomal bifunctional enzyme"/>
    <property type="match status" value="1"/>
</dbReference>
<comment type="similarity">
    <text evidence="3">In the N-terminal section; belongs to the enoyl-CoA hydratase/isomerase family.</text>
</comment>
<evidence type="ECO:0000256" key="10">
    <source>
        <dbReference type="ARBA" id="ARBA00023235"/>
    </source>
</evidence>
<evidence type="ECO:0000256" key="11">
    <source>
        <dbReference type="ARBA" id="ARBA00023239"/>
    </source>
</evidence>
<feature type="domain" description="3-hydroxyacyl-CoA dehydrogenase NAD binding" evidence="16">
    <location>
        <begin position="296"/>
        <end position="470"/>
    </location>
</feature>
<dbReference type="Pfam" id="PF00378">
    <property type="entry name" value="ECH_1"/>
    <property type="match status" value="1"/>
</dbReference>
<evidence type="ECO:0000313" key="18">
    <source>
        <dbReference type="Proteomes" id="UP000198824"/>
    </source>
</evidence>
<evidence type="ECO:0000256" key="14">
    <source>
        <dbReference type="RuleBase" id="RU003707"/>
    </source>
</evidence>
<evidence type="ECO:0000256" key="8">
    <source>
        <dbReference type="ARBA" id="ARBA00023098"/>
    </source>
</evidence>
<dbReference type="InterPro" id="IPR006108">
    <property type="entry name" value="3HC_DH_C"/>
</dbReference>